<dbReference type="Proteomes" id="UP001590951">
    <property type="component" value="Unassembled WGS sequence"/>
</dbReference>
<evidence type="ECO:0000313" key="1">
    <source>
        <dbReference type="EMBL" id="KAL2044600.1"/>
    </source>
</evidence>
<comment type="caution">
    <text evidence="1">The sequence shown here is derived from an EMBL/GenBank/DDBJ whole genome shotgun (WGS) entry which is preliminary data.</text>
</comment>
<gene>
    <name evidence="1" type="ORF">ABVK25_012332</name>
</gene>
<accession>A0ABR4AFQ9</accession>
<sequence length="112" mass="12649">MLPEAHDAGIKLKVINYGRIDWKFLELPDEGMSRFKAAMKHLDYLHILLPTGWGYESRLTAPAELSECKEYLSKGDLVELALAAKDLRTLDIAFDGKFPQPAILKYVIKNAT</sequence>
<protein>
    <submittedName>
        <fullName evidence="1">Uncharacterized protein</fullName>
    </submittedName>
</protein>
<evidence type="ECO:0000313" key="2">
    <source>
        <dbReference type="Proteomes" id="UP001590951"/>
    </source>
</evidence>
<dbReference type="EMBL" id="JBHFEH010000184">
    <property type="protein sequence ID" value="KAL2044600.1"/>
    <property type="molecule type" value="Genomic_DNA"/>
</dbReference>
<name>A0ABR4AFQ9_9LECA</name>
<reference evidence="1 2" key="1">
    <citation type="submission" date="2024-09" db="EMBL/GenBank/DDBJ databases">
        <title>Rethinking Asexuality: The Enigmatic Case of Functional Sexual Genes in Lepraria (Stereocaulaceae).</title>
        <authorList>
            <person name="Doellman M."/>
            <person name="Sun Y."/>
            <person name="Barcenas-Pena A."/>
            <person name="Lumbsch H.T."/>
            <person name="Grewe F."/>
        </authorList>
    </citation>
    <scope>NUCLEOTIDE SEQUENCE [LARGE SCALE GENOMIC DNA]</scope>
    <source>
        <strain evidence="1 2">Grewe 0041</strain>
    </source>
</reference>
<proteinExistence type="predicted"/>
<organism evidence="1 2">
    <name type="scientific">Lepraria finkii</name>
    <dbReference type="NCBI Taxonomy" id="1340010"/>
    <lineage>
        <taxon>Eukaryota</taxon>
        <taxon>Fungi</taxon>
        <taxon>Dikarya</taxon>
        <taxon>Ascomycota</taxon>
        <taxon>Pezizomycotina</taxon>
        <taxon>Lecanoromycetes</taxon>
        <taxon>OSLEUM clade</taxon>
        <taxon>Lecanoromycetidae</taxon>
        <taxon>Lecanorales</taxon>
        <taxon>Lecanorineae</taxon>
        <taxon>Stereocaulaceae</taxon>
        <taxon>Lepraria</taxon>
    </lineage>
</organism>
<keyword evidence="2" id="KW-1185">Reference proteome</keyword>